<evidence type="ECO:0000313" key="1">
    <source>
        <dbReference type="EMBL" id="KAF9695526.1"/>
    </source>
</evidence>
<sequence>MKRHAKAKHNIGASKCVQEQSKYDCYLQSWTKHSPKYWVVTRDNSSGQQEIDGQPHSTSEHEYLTRMEDEEEEQRFDSGLSTVALDAELEHDENTEWLRGCEWPTWFSGKPIHVIVAAAALPSARTSEDLSLGLWNGFECVSPAHTERVIWKILEASKIVFQRCELTLKQTPRVLRCWLRSWTPSFLPYPFELPQREPTQRRYYVIHERFLCYIFRILALSRNIKEPTKEISGLQLTTAQLAMMNHIWDHLSVVSQQADCGVLLEPSLDGVHENLFQLLVMFWTDLLHDGNMNRSAIMHFSGVLGIHPTELCFCKPYDYTPFISALLWVGRLIILEYALPLALYNHLKVPWPERTAYADQAQRLREHI</sequence>
<keyword evidence="2" id="KW-1185">Reference proteome</keyword>
<accession>A0A8H7MD10</accession>
<reference evidence="1" key="2">
    <citation type="submission" date="2020-09" db="EMBL/GenBank/DDBJ databases">
        <title>Reference genome assembly for Australian Ascochyta lentis isolate Al4.</title>
        <authorList>
            <person name="Lee R.C."/>
            <person name="Farfan-Caceres L.M."/>
            <person name="Debler J.W."/>
            <person name="Williams A.H."/>
            <person name="Henares B.M."/>
        </authorList>
    </citation>
    <scope>NUCLEOTIDE SEQUENCE</scope>
    <source>
        <strain evidence="1">Al4</strain>
    </source>
</reference>
<protein>
    <submittedName>
        <fullName evidence="1">Uncharacterized protein</fullName>
    </submittedName>
</protein>
<dbReference type="Proteomes" id="UP000651452">
    <property type="component" value="Unassembled WGS sequence"/>
</dbReference>
<proteinExistence type="predicted"/>
<dbReference type="AlphaFoldDB" id="A0A8H7MD10"/>
<reference evidence="1" key="1">
    <citation type="submission" date="2018-12" db="EMBL/GenBank/DDBJ databases">
        <authorList>
            <person name="Syme R.A."/>
            <person name="Farfan-Caceres L."/>
            <person name="Lichtenzveig J."/>
        </authorList>
    </citation>
    <scope>NUCLEOTIDE SEQUENCE</scope>
    <source>
        <strain evidence="1">Al4</strain>
    </source>
</reference>
<evidence type="ECO:0000313" key="2">
    <source>
        <dbReference type="Proteomes" id="UP000651452"/>
    </source>
</evidence>
<organism evidence="1 2">
    <name type="scientific">Ascochyta lentis</name>
    <dbReference type="NCBI Taxonomy" id="205686"/>
    <lineage>
        <taxon>Eukaryota</taxon>
        <taxon>Fungi</taxon>
        <taxon>Dikarya</taxon>
        <taxon>Ascomycota</taxon>
        <taxon>Pezizomycotina</taxon>
        <taxon>Dothideomycetes</taxon>
        <taxon>Pleosporomycetidae</taxon>
        <taxon>Pleosporales</taxon>
        <taxon>Pleosporineae</taxon>
        <taxon>Didymellaceae</taxon>
        <taxon>Ascochyta</taxon>
    </lineage>
</organism>
<gene>
    <name evidence="1" type="ORF">EKO04_006297</name>
</gene>
<name>A0A8H7MD10_9PLEO</name>
<comment type="caution">
    <text evidence="1">The sequence shown here is derived from an EMBL/GenBank/DDBJ whole genome shotgun (WGS) entry which is preliminary data.</text>
</comment>
<dbReference type="OrthoDB" id="5082897at2759"/>
<dbReference type="EMBL" id="RZGK01000011">
    <property type="protein sequence ID" value="KAF9695526.1"/>
    <property type="molecule type" value="Genomic_DNA"/>
</dbReference>